<keyword evidence="7" id="KW-0969">Cilium</keyword>
<dbReference type="EMBL" id="FOWD01000009">
    <property type="protein sequence ID" value="SFO09774.1"/>
    <property type="molecule type" value="Genomic_DNA"/>
</dbReference>
<protein>
    <recommendedName>
        <fullName evidence="2 4">Flagellin</fullName>
    </recommendedName>
</protein>
<dbReference type="PANTHER" id="PTHR42792">
    <property type="entry name" value="FLAGELLIN"/>
    <property type="match status" value="1"/>
</dbReference>
<dbReference type="InterPro" id="IPR001029">
    <property type="entry name" value="Flagellin_N"/>
</dbReference>
<reference evidence="7 8" key="1">
    <citation type="submission" date="2016-10" db="EMBL/GenBank/DDBJ databases">
        <authorList>
            <person name="de Groot N.N."/>
        </authorList>
    </citation>
    <scope>NUCLEOTIDE SEQUENCE [LARGE SCALE GENOMIC DNA]</scope>
    <source>
        <strain evidence="7 8">DSM 1283</strain>
    </source>
</reference>
<evidence type="ECO:0000256" key="2">
    <source>
        <dbReference type="ARBA" id="ARBA00020110"/>
    </source>
</evidence>
<dbReference type="InterPro" id="IPR001492">
    <property type="entry name" value="Flagellin"/>
</dbReference>
<gene>
    <name evidence="7" type="ORF">SAMN04489757_10912</name>
</gene>
<evidence type="ECO:0000256" key="4">
    <source>
        <dbReference type="RuleBase" id="RU362073"/>
    </source>
</evidence>
<dbReference type="Pfam" id="PF00669">
    <property type="entry name" value="Flagellin_N"/>
    <property type="match status" value="1"/>
</dbReference>
<dbReference type="GO" id="GO:0009288">
    <property type="term" value="C:bacterial-type flagellum"/>
    <property type="evidence" value="ECO:0007669"/>
    <property type="project" value="UniProtKB-SubCell"/>
</dbReference>
<dbReference type="Gene3D" id="1.20.1330.10">
    <property type="entry name" value="f41 fragment of flagellin, N-terminal domain"/>
    <property type="match status" value="2"/>
</dbReference>
<dbReference type="InterPro" id="IPR046358">
    <property type="entry name" value="Flagellin_C"/>
</dbReference>
<dbReference type="AlphaFoldDB" id="A0A1I5EE55"/>
<sequence length="1259" mass="137720">MIIQHNIQSMMTNRQLGITNNIGMKSTEKLSSGYKINRAADNAAGLTISEKMRAQIRGLERATDNALDGVNFIQVADGAMDEITIMIQRMRELTIQALNDTYSLQDKAIIAQEIEECQSMIDNICKQTEYNTINVFEKHQDTYYSIEGSKQWDPAQIQVIEEPDNDLIIYLPDEYVPSTYQIRVPSGVYTTQELVDEIDTAFENMVPGNPGFVLEYTEDGYCNLNFEGGKDVKSVEGHLSGLIYGRNNGSGYGRLVGTTQFEAGWPLSIVNGKNDTITFYTETAHGTDSKKVSLTIPSGSYTREELINIINNTLSAQNLEGIVAKEYGEKSIQLSAGSNVVTGLKGNMFAIDEGKPYTSVFYDNVKSGNSTMTPASISGKAYYRDSSSTSKIVIGSDNNTLRFSVNNLDYQQITIDDGEYTIRELADQLNEKLGGTSLIASAETINTYIPGTTGSGTYDYLKLTSTLEGSASTLLFDRSSALFSKTYEALFCDTTVSSVDEPYLYNGVTVDPSLTGAKSLSGGINLAKGATSLNLTVNGDNYSLNLSKTSYSSLDELILEINSQISNAGIGIKDKIQVQNYGNRIQFVAIDDSINSIQFNPVNKGSAYQALFQNSADEINYFYKTDNGVEDGVEGSTKPTVLKPASINMGHTLSSSITINDSNNRFNITVNDVTRSILLTNGTYSRSQLVAEINKQFTNNNIKVTASLESNGSLTFTTIEKGNRAKLNISSDFGGSAMKVFVGSHIQTTDATSTNRNITASYIQGKSVSFPLALDSTNKNLNFVYKVNGASIDLNIELPEGEYSAATLKTELQSTIDSQIGTNQLVVQVDANGILIKAVNAGDKYRLTGFTGGFYEYVLSKREEVTSTQTPALQQGTHSFHEAYVVGRQDLRNQVTEVVKDRNDKFMMDFTYVDPSNASNTLELELSVIIEPGVYQGDELAQYLEDKLNAELINHGIDNVRIESAIGGINTGVVGAVDDNAIHFTLKEVEGKEANKGKYTLDGIRGNSAYSIFYKSIGTPEASYIQGSKNIEKGITFTEDSNTFKFTTEGINYSYTFPAGEYTAEELIDMFNQKFADGDDNGNIVKLHATLAGGNIKIQHDIFGERGIENIHGTAKGIIFYNEAGREGLEDLFLQVSGNAGDAFKLTRFHLSTAAMKINSITVSQNKYAEKALKRLDYALSYLSNIRSTYGAKQNALGHIIGVNSTTEENTQSAESRIRDTDMAKEIVILSKQNILMQSAQAILTQANQSAQSVLRLLK</sequence>
<keyword evidence="7" id="KW-0966">Cell projection</keyword>
<comment type="function">
    <text evidence="4">Flagellin is the subunit protein which polymerizes to form the filaments of bacterial flagella.</text>
</comment>
<dbReference type="GO" id="GO:0005198">
    <property type="term" value="F:structural molecule activity"/>
    <property type="evidence" value="ECO:0007669"/>
    <property type="project" value="UniProtKB-UniRule"/>
</dbReference>
<comment type="similarity">
    <text evidence="1 4">Belongs to the bacterial flagellin family.</text>
</comment>
<keyword evidence="4" id="KW-0964">Secreted</keyword>
<accession>A0A1I5EE55</accession>
<dbReference type="PANTHER" id="PTHR42792:SF2">
    <property type="entry name" value="FLAGELLIN"/>
    <property type="match status" value="1"/>
</dbReference>
<dbReference type="GO" id="GO:0005576">
    <property type="term" value="C:extracellular region"/>
    <property type="evidence" value="ECO:0007669"/>
    <property type="project" value="UniProtKB-SubCell"/>
</dbReference>
<dbReference type="Pfam" id="PF00700">
    <property type="entry name" value="Flagellin_C"/>
    <property type="match status" value="1"/>
</dbReference>
<dbReference type="Proteomes" id="UP000198806">
    <property type="component" value="Unassembled WGS sequence"/>
</dbReference>
<evidence type="ECO:0000256" key="3">
    <source>
        <dbReference type="ARBA" id="ARBA00023143"/>
    </source>
</evidence>
<evidence type="ECO:0000259" key="5">
    <source>
        <dbReference type="Pfam" id="PF00669"/>
    </source>
</evidence>
<organism evidence="7 8">
    <name type="scientific">Anaerocolumna aminovalerica</name>
    <dbReference type="NCBI Taxonomy" id="1527"/>
    <lineage>
        <taxon>Bacteria</taxon>
        <taxon>Bacillati</taxon>
        <taxon>Bacillota</taxon>
        <taxon>Clostridia</taxon>
        <taxon>Lachnospirales</taxon>
        <taxon>Lachnospiraceae</taxon>
        <taxon>Anaerocolumna</taxon>
    </lineage>
</organism>
<proteinExistence type="inferred from homology"/>
<keyword evidence="3 4" id="KW-0975">Bacterial flagellum</keyword>
<dbReference type="SUPFAM" id="SSF64518">
    <property type="entry name" value="Phase 1 flagellin"/>
    <property type="match status" value="2"/>
</dbReference>
<dbReference type="InterPro" id="IPR042187">
    <property type="entry name" value="Flagellin_C_sub2"/>
</dbReference>
<evidence type="ECO:0000259" key="6">
    <source>
        <dbReference type="Pfam" id="PF00700"/>
    </source>
</evidence>
<dbReference type="RefSeq" id="WP_091685551.1">
    <property type="nucleotide sequence ID" value="NZ_BAABFM010000073.1"/>
</dbReference>
<evidence type="ECO:0000256" key="1">
    <source>
        <dbReference type="ARBA" id="ARBA00005709"/>
    </source>
</evidence>
<dbReference type="PRINTS" id="PR00207">
    <property type="entry name" value="FLAGELLIN"/>
</dbReference>
<evidence type="ECO:0000313" key="7">
    <source>
        <dbReference type="EMBL" id="SFO09774.1"/>
    </source>
</evidence>
<keyword evidence="7" id="KW-0282">Flagellum</keyword>
<comment type="subcellular location">
    <subcellularLocation>
        <location evidence="4">Secreted</location>
    </subcellularLocation>
    <subcellularLocation>
        <location evidence="4">Bacterial flagellum</location>
    </subcellularLocation>
</comment>
<feature type="domain" description="Flagellin N-terminal" evidence="5">
    <location>
        <begin position="3"/>
        <end position="139"/>
    </location>
</feature>
<evidence type="ECO:0000313" key="8">
    <source>
        <dbReference type="Proteomes" id="UP000198806"/>
    </source>
</evidence>
<name>A0A1I5EE55_9FIRM</name>
<feature type="domain" description="Flagellin C-terminal" evidence="6">
    <location>
        <begin position="1174"/>
        <end position="1258"/>
    </location>
</feature>
<dbReference type="STRING" id="1527.SAMN04489757_10912"/>
<dbReference type="Gene3D" id="6.10.10.10">
    <property type="entry name" value="Flagellar export chaperone, C-terminal domain"/>
    <property type="match status" value="1"/>
</dbReference>
<keyword evidence="8" id="KW-1185">Reference proteome</keyword>